<organism evidence="1 2">
    <name type="scientific">Rhododendron molle</name>
    <name type="common">Chinese azalea</name>
    <name type="synonym">Azalea mollis</name>
    <dbReference type="NCBI Taxonomy" id="49168"/>
    <lineage>
        <taxon>Eukaryota</taxon>
        <taxon>Viridiplantae</taxon>
        <taxon>Streptophyta</taxon>
        <taxon>Embryophyta</taxon>
        <taxon>Tracheophyta</taxon>
        <taxon>Spermatophyta</taxon>
        <taxon>Magnoliopsida</taxon>
        <taxon>eudicotyledons</taxon>
        <taxon>Gunneridae</taxon>
        <taxon>Pentapetalae</taxon>
        <taxon>asterids</taxon>
        <taxon>Ericales</taxon>
        <taxon>Ericaceae</taxon>
        <taxon>Ericoideae</taxon>
        <taxon>Rhodoreae</taxon>
        <taxon>Rhododendron</taxon>
    </lineage>
</organism>
<dbReference type="Proteomes" id="UP001062846">
    <property type="component" value="Chromosome 7"/>
</dbReference>
<evidence type="ECO:0000313" key="2">
    <source>
        <dbReference type="Proteomes" id="UP001062846"/>
    </source>
</evidence>
<sequence length="80" mass="8894">MLGIWFSLKRLRTLKPSSTLAWPSRTHCKAEFCQKGNLLTPRKQSLVLILGTPMLYLGVGLTPTRQPVVPTPPPPILQTT</sequence>
<comment type="caution">
    <text evidence="1">The sequence shown here is derived from an EMBL/GenBank/DDBJ whole genome shotgun (WGS) entry which is preliminary data.</text>
</comment>
<evidence type="ECO:0000313" key="1">
    <source>
        <dbReference type="EMBL" id="KAI8547482.1"/>
    </source>
</evidence>
<gene>
    <name evidence="1" type="ORF">RHMOL_Rhmol07G0199300</name>
</gene>
<keyword evidence="2" id="KW-1185">Reference proteome</keyword>
<protein>
    <submittedName>
        <fullName evidence="1">Uncharacterized protein</fullName>
    </submittedName>
</protein>
<proteinExistence type="predicted"/>
<dbReference type="EMBL" id="CM046394">
    <property type="protein sequence ID" value="KAI8547482.1"/>
    <property type="molecule type" value="Genomic_DNA"/>
</dbReference>
<accession>A0ACC0N492</accession>
<reference evidence="1" key="1">
    <citation type="submission" date="2022-02" db="EMBL/GenBank/DDBJ databases">
        <title>Plant Genome Project.</title>
        <authorList>
            <person name="Zhang R.-G."/>
        </authorList>
    </citation>
    <scope>NUCLEOTIDE SEQUENCE</scope>
    <source>
        <strain evidence="1">AT1</strain>
    </source>
</reference>
<name>A0ACC0N492_RHOML</name>